<name>A0A5C4T4W2_9BACL</name>
<dbReference type="Pfam" id="PF00903">
    <property type="entry name" value="Glyoxalase"/>
    <property type="match status" value="2"/>
</dbReference>
<accession>A0A5C4T4W2</accession>
<evidence type="ECO:0000256" key="1">
    <source>
        <dbReference type="ARBA" id="ARBA00022723"/>
    </source>
</evidence>
<dbReference type="PROSITE" id="PS00934">
    <property type="entry name" value="GLYOXALASE_I_1"/>
    <property type="match status" value="1"/>
</dbReference>
<dbReference type="PROSITE" id="PS51819">
    <property type="entry name" value="VOC"/>
    <property type="match status" value="2"/>
</dbReference>
<comment type="caution">
    <text evidence="3">The sequence shown here is derived from an EMBL/GenBank/DDBJ whole genome shotgun (WGS) entry which is preliminary data.</text>
</comment>
<keyword evidence="1" id="KW-0479">Metal-binding</keyword>
<feature type="domain" description="VOC" evidence="2">
    <location>
        <begin position="170"/>
        <end position="289"/>
    </location>
</feature>
<gene>
    <name evidence="3" type="ORF">FE784_23450</name>
</gene>
<dbReference type="InterPro" id="IPR018146">
    <property type="entry name" value="Glyoxalase_1_CS"/>
</dbReference>
<protein>
    <submittedName>
        <fullName evidence="3">VOC family protein</fullName>
    </submittedName>
</protein>
<dbReference type="Proteomes" id="UP000307943">
    <property type="component" value="Unassembled WGS sequence"/>
</dbReference>
<evidence type="ECO:0000313" key="3">
    <source>
        <dbReference type="EMBL" id="TNJ63835.1"/>
    </source>
</evidence>
<dbReference type="PANTHER" id="PTHR43279">
    <property type="entry name" value="CATECHOL-2,3-DIOXYGENASE"/>
    <property type="match status" value="1"/>
</dbReference>
<dbReference type="InterPro" id="IPR029068">
    <property type="entry name" value="Glyas_Bleomycin-R_OHBP_Dase"/>
</dbReference>
<dbReference type="Gene3D" id="3.10.180.10">
    <property type="entry name" value="2,3-Dihydroxybiphenyl 1,2-Dioxygenase, domain 1"/>
    <property type="match status" value="2"/>
</dbReference>
<proteinExistence type="predicted"/>
<dbReference type="SUPFAM" id="SSF54593">
    <property type="entry name" value="Glyoxalase/Bleomycin resistance protein/Dihydroxybiphenyl dioxygenase"/>
    <property type="match status" value="2"/>
</dbReference>
<evidence type="ECO:0000313" key="4">
    <source>
        <dbReference type="Proteomes" id="UP000307943"/>
    </source>
</evidence>
<dbReference type="GO" id="GO:0004462">
    <property type="term" value="F:lactoylglutathione lyase activity"/>
    <property type="evidence" value="ECO:0007669"/>
    <property type="project" value="InterPro"/>
</dbReference>
<dbReference type="EMBL" id="VDCQ01000037">
    <property type="protein sequence ID" value="TNJ63835.1"/>
    <property type="molecule type" value="Genomic_DNA"/>
</dbReference>
<dbReference type="RefSeq" id="WP_139604691.1">
    <property type="nucleotide sequence ID" value="NZ_VDCQ01000037.1"/>
</dbReference>
<dbReference type="OrthoDB" id="9792626at2"/>
<reference evidence="3 4" key="1">
    <citation type="submission" date="2019-05" db="EMBL/GenBank/DDBJ databases">
        <title>We sequenced the genome of Paenibacillus hemerocallicola KCTC 33185 for further insight into its adaptation and study the phylogeny of Paenibacillus.</title>
        <authorList>
            <person name="Narsing Rao M.P."/>
        </authorList>
    </citation>
    <scope>NUCLEOTIDE SEQUENCE [LARGE SCALE GENOMIC DNA]</scope>
    <source>
        <strain evidence="3 4">KCTC 33185</strain>
    </source>
</reference>
<dbReference type="CDD" id="cd16359">
    <property type="entry name" value="VOC_BsCatE_like_C"/>
    <property type="match status" value="1"/>
</dbReference>
<evidence type="ECO:0000259" key="2">
    <source>
        <dbReference type="PROSITE" id="PS51819"/>
    </source>
</evidence>
<dbReference type="InterPro" id="IPR037523">
    <property type="entry name" value="VOC_core"/>
</dbReference>
<dbReference type="GO" id="GO:0046872">
    <property type="term" value="F:metal ion binding"/>
    <property type="evidence" value="ECO:0007669"/>
    <property type="project" value="UniProtKB-KW"/>
</dbReference>
<keyword evidence="4" id="KW-1185">Reference proteome</keyword>
<dbReference type="AlphaFoldDB" id="A0A5C4T4W2"/>
<sequence length="289" mass="31745">MSYRMHADMTLGKVKLKVSDLRRSLEFYEDVVGFRVLKREGLTAELTADGENALVELQEVPGAVITPRRSAAGLYHYAILLPTRKDLGLQLRRLIESGIRIGQSDHDVSEALYITDPDLNGIEIYRDRPRNEWKYDDKDQVVMGGDPIDYDGLLREAEGGTWTGLPPGTTIGHVHFHVADLVQSKRFYCELLGFDLMLDATNGFGAIFISAGGYHHHIGLNVWAGEGASAVPASGTGLDYFTIDLPDDAELGKIINRLTEAGIPVEEKSGAVFVSDPSGIRLKLMSSKS</sequence>
<feature type="domain" description="VOC" evidence="2">
    <location>
        <begin position="10"/>
        <end position="127"/>
    </location>
</feature>
<dbReference type="InterPro" id="IPR004360">
    <property type="entry name" value="Glyas_Fos-R_dOase_dom"/>
</dbReference>
<organism evidence="3 4">
    <name type="scientific">Paenibacillus hemerocallicola</name>
    <dbReference type="NCBI Taxonomy" id="1172614"/>
    <lineage>
        <taxon>Bacteria</taxon>
        <taxon>Bacillati</taxon>
        <taxon>Bacillota</taxon>
        <taxon>Bacilli</taxon>
        <taxon>Bacillales</taxon>
        <taxon>Paenibacillaceae</taxon>
        <taxon>Paenibacillus</taxon>
    </lineage>
</organism>
<dbReference type="PANTHER" id="PTHR43279:SF1">
    <property type="entry name" value="CATECHOL-2,3-DIOXYGENASE"/>
    <property type="match status" value="1"/>
</dbReference>